<dbReference type="PRINTS" id="PR00392">
    <property type="entry name" value="PROFILIN"/>
</dbReference>
<dbReference type="GO" id="GO:0030833">
    <property type="term" value="P:regulation of actin filament polymerization"/>
    <property type="evidence" value="ECO:0007669"/>
    <property type="project" value="TreeGrafter"/>
</dbReference>
<evidence type="ECO:0000256" key="2">
    <source>
        <dbReference type="ARBA" id="ARBA00010058"/>
    </source>
</evidence>
<keyword evidence="4" id="KW-0206">Cytoskeleton</keyword>
<dbReference type="InterPro" id="IPR005454">
    <property type="entry name" value="Profilin1/2/3_vertebrate"/>
</dbReference>
<evidence type="ECO:0000256" key="5">
    <source>
        <dbReference type="RuleBase" id="RU003909"/>
    </source>
</evidence>
<feature type="signal peptide" evidence="6">
    <location>
        <begin position="1"/>
        <end position="20"/>
    </location>
</feature>
<keyword evidence="5" id="KW-0009">Actin-binding</keyword>
<dbReference type="GeneTree" id="ENSGT00940000153664"/>
<dbReference type="Proteomes" id="UP000694388">
    <property type="component" value="Unplaced"/>
</dbReference>
<dbReference type="Ensembl" id="ENSEBUT00000013275.1">
    <property type="protein sequence ID" value="ENSEBUP00000012699.1"/>
    <property type="gene ID" value="ENSEBUG00000008074.1"/>
</dbReference>
<feature type="chain" id="PRO_5034649198" description="Profilin" evidence="6">
    <location>
        <begin position="21"/>
        <end position="179"/>
    </location>
</feature>
<reference evidence="7" key="2">
    <citation type="submission" date="2025-09" db="UniProtKB">
        <authorList>
            <consortium name="Ensembl"/>
        </authorList>
    </citation>
    <scope>IDENTIFICATION</scope>
</reference>
<keyword evidence="6" id="KW-0732">Signal</keyword>
<dbReference type="InterPro" id="IPR005455">
    <property type="entry name" value="PFN_euk"/>
</dbReference>
<dbReference type="GO" id="GO:0005737">
    <property type="term" value="C:cytoplasm"/>
    <property type="evidence" value="ECO:0007669"/>
    <property type="project" value="TreeGrafter"/>
</dbReference>
<dbReference type="Gene3D" id="3.30.450.30">
    <property type="entry name" value="Dynein light chain 2a, cytoplasmic"/>
    <property type="match status" value="1"/>
</dbReference>
<dbReference type="SUPFAM" id="SSF55770">
    <property type="entry name" value="Profilin (actin-binding protein)"/>
    <property type="match status" value="1"/>
</dbReference>
<keyword evidence="3" id="KW-0963">Cytoplasm</keyword>
<dbReference type="InterPro" id="IPR048278">
    <property type="entry name" value="PFN"/>
</dbReference>
<dbReference type="GO" id="GO:0030036">
    <property type="term" value="P:actin cytoskeleton organization"/>
    <property type="evidence" value="ECO:0007669"/>
    <property type="project" value="InterPro"/>
</dbReference>
<evidence type="ECO:0000256" key="6">
    <source>
        <dbReference type="SAM" id="SignalP"/>
    </source>
</evidence>
<dbReference type="AlphaFoldDB" id="A0A8C4QAV5"/>
<comment type="subcellular location">
    <subcellularLocation>
        <location evidence="1">Cytoplasm</location>
        <location evidence="1">Cytoskeleton</location>
    </subcellularLocation>
</comment>
<comment type="similarity">
    <text evidence="2 5">Belongs to the profilin family.</text>
</comment>
<evidence type="ECO:0000256" key="1">
    <source>
        <dbReference type="ARBA" id="ARBA00004245"/>
    </source>
</evidence>
<reference evidence="7" key="1">
    <citation type="submission" date="2025-08" db="UniProtKB">
        <authorList>
            <consortium name="Ensembl"/>
        </authorList>
    </citation>
    <scope>IDENTIFICATION</scope>
</reference>
<evidence type="ECO:0000256" key="3">
    <source>
        <dbReference type="ARBA" id="ARBA00022490"/>
    </source>
</evidence>
<evidence type="ECO:0000256" key="4">
    <source>
        <dbReference type="ARBA" id="ARBA00023212"/>
    </source>
</evidence>
<organism evidence="7 8">
    <name type="scientific">Eptatretus burgeri</name>
    <name type="common">Inshore hagfish</name>
    <dbReference type="NCBI Taxonomy" id="7764"/>
    <lineage>
        <taxon>Eukaryota</taxon>
        <taxon>Metazoa</taxon>
        <taxon>Chordata</taxon>
        <taxon>Craniata</taxon>
        <taxon>Vertebrata</taxon>
        <taxon>Cyclostomata</taxon>
        <taxon>Myxini</taxon>
        <taxon>Myxiniformes</taxon>
        <taxon>Myxinidae</taxon>
        <taxon>Eptatretinae</taxon>
        <taxon>Eptatretus</taxon>
    </lineage>
</organism>
<dbReference type="PANTHER" id="PTHR13936">
    <property type="entry name" value="PROFILIN"/>
    <property type="match status" value="1"/>
</dbReference>
<dbReference type="GO" id="GO:0003779">
    <property type="term" value="F:actin binding"/>
    <property type="evidence" value="ECO:0007669"/>
    <property type="project" value="UniProtKB-KW"/>
</dbReference>
<evidence type="ECO:0000313" key="7">
    <source>
        <dbReference type="Ensembl" id="ENSEBUP00000012699.1"/>
    </source>
</evidence>
<proteinExistence type="inferred from homology"/>
<accession>A0A8C4QAV5</accession>
<sequence>MKAIIVVNVFCFVFFLLSNSMCCDYQFQVCPGHSTMGTLLLVSQQWSEAPNRKQEVRAVSLDLSLGIQHSLTSYTACKTRCLRHPAELSALVGSEREALLTRGVMLGGARFSVIRDSMNTDQKTIDLRGRPGPEHPSVSLAVGRASSALVLVMGKEGVHGGNLNKKVAEMAEHLCKSGL</sequence>
<dbReference type="GO" id="GO:0032233">
    <property type="term" value="P:positive regulation of actin filament bundle assembly"/>
    <property type="evidence" value="ECO:0007669"/>
    <property type="project" value="TreeGrafter"/>
</dbReference>
<name>A0A8C4QAV5_EPTBU</name>
<dbReference type="PRINTS" id="PR01639">
    <property type="entry name" value="PROFILINMAML"/>
</dbReference>
<dbReference type="Pfam" id="PF00235">
    <property type="entry name" value="Profilin"/>
    <property type="match status" value="1"/>
</dbReference>
<evidence type="ECO:0000313" key="8">
    <source>
        <dbReference type="Proteomes" id="UP000694388"/>
    </source>
</evidence>
<dbReference type="GO" id="GO:0005856">
    <property type="term" value="C:cytoskeleton"/>
    <property type="evidence" value="ECO:0007669"/>
    <property type="project" value="UniProtKB-SubCell"/>
</dbReference>
<keyword evidence="8" id="KW-1185">Reference proteome</keyword>
<protein>
    <recommendedName>
        <fullName evidence="5">Profilin</fullName>
    </recommendedName>
</protein>
<dbReference type="SMART" id="SM00392">
    <property type="entry name" value="PROF"/>
    <property type="match status" value="1"/>
</dbReference>
<dbReference type="InterPro" id="IPR036140">
    <property type="entry name" value="PFN_sf"/>
</dbReference>